<dbReference type="PANTHER" id="PTHR30570:SF1">
    <property type="entry name" value="PHOSPHATE-BINDING PROTEIN PSTS"/>
    <property type="match status" value="1"/>
</dbReference>
<dbReference type="PANTHER" id="PTHR30570">
    <property type="entry name" value="PERIPLASMIC PHOSPHATE BINDING COMPONENT OF PHOSPHATE ABC TRANSPORTER"/>
    <property type="match status" value="1"/>
</dbReference>
<dbReference type="CDD" id="cd13653">
    <property type="entry name" value="PBP2_phosphate_like_1"/>
    <property type="match status" value="1"/>
</dbReference>
<keyword evidence="4" id="KW-1185">Reference proteome</keyword>
<reference evidence="3 4" key="1">
    <citation type="submission" date="2018-10" db="EMBL/GenBank/DDBJ databases">
        <title>Genomic Encyclopedia of Archaeal and Bacterial Type Strains, Phase II (KMG-II): from individual species to whole genera.</title>
        <authorList>
            <person name="Goeker M."/>
        </authorList>
    </citation>
    <scope>NUCLEOTIDE SEQUENCE [LARGE SCALE GENOMIC DNA]</scope>
    <source>
        <strain evidence="3 4">DSM 19839</strain>
    </source>
</reference>
<dbReference type="Gene3D" id="3.40.190.10">
    <property type="entry name" value="Periplasmic binding protein-like II"/>
    <property type="match status" value="2"/>
</dbReference>
<feature type="domain" description="PBP" evidence="2">
    <location>
        <begin position="24"/>
        <end position="263"/>
    </location>
</feature>
<protein>
    <submittedName>
        <fullName evidence="3">Phosphate ABC transporter substrate-binding protein (PhoT family)</fullName>
    </submittedName>
</protein>
<gene>
    <name evidence="3" type="ORF">BC962_3114</name>
</gene>
<dbReference type="RefSeq" id="WP_121346898.1">
    <property type="nucleotide sequence ID" value="NZ_RBLG01000006.1"/>
</dbReference>
<dbReference type="Pfam" id="PF12849">
    <property type="entry name" value="PBP_like_2"/>
    <property type="match status" value="1"/>
</dbReference>
<dbReference type="AlphaFoldDB" id="A0A495NY67"/>
<dbReference type="InterPro" id="IPR050811">
    <property type="entry name" value="Phosphate_ABC_transporter"/>
</dbReference>
<dbReference type="EMBL" id="RBLG01000006">
    <property type="protein sequence ID" value="RKS42827.1"/>
    <property type="molecule type" value="Genomic_DNA"/>
</dbReference>
<dbReference type="SUPFAM" id="SSF53850">
    <property type="entry name" value="Periplasmic binding protein-like II"/>
    <property type="match status" value="1"/>
</dbReference>
<comment type="caution">
    <text evidence="3">The sequence shown here is derived from an EMBL/GenBank/DDBJ whole genome shotgun (WGS) entry which is preliminary data.</text>
</comment>
<dbReference type="OrthoDB" id="9783488at2"/>
<organism evidence="3 4">
    <name type="scientific">Gillisia mitskevichiae</name>
    <dbReference type="NCBI Taxonomy" id="270921"/>
    <lineage>
        <taxon>Bacteria</taxon>
        <taxon>Pseudomonadati</taxon>
        <taxon>Bacteroidota</taxon>
        <taxon>Flavobacteriia</taxon>
        <taxon>Flavobacteriales</taxon>
        <taxon>Flavobacteriaceae</taxon>
        <taxon>Gillisia</taxon>
    </lineage>
</organism>
<evidence type="ECO:0000256" key="1">
    <source>
        <dbReference type="ARBA" id="ARBA00022729"/>
    </source>
</evidence>
<evidence type="ECO:0000313" key="4">
    <source>
        <dbReference type="Proteomes" id="UP000276282"/>
    </source>
</evidence>
<dbReference type="InterPro" id="IPR024370">
    <property type="entry name" value="PBP_domain"/>
</dbReference>
<accession>A0A495NY67</accession>
<name>A0A495NY67_9FLAO</name>
<evidence type="ECO:0000259" key="2">
    <source>
        <dbReference type="Pfam" id="PF12849"/>
    </source>
</evidence>
<dbReference type="Proteomes" id="UP000276282">
    <property type="component" value="Unassembled WGS sequence"/>
</dbReference>
<keyword evidence="1" id="KW-0732">Signal</keyword>
<sequence length="278" mass="30151">MKHSYSLFLLLVILILNSCDKKQAINIAGSTTVLPIISIAAEEFRKTNPDIGIIVNEGGSGVGVNQLGEGKINIGLVSRDITQEEIKAYPNVTFNTISIGKDAVVPVVSSEIYNSGITTLTLENIAKIYRGEIKNWKDLNGPDKEILVVDKEASRGTRHVFMEIILGDKEAIASGADLVLGSNNEEQTAIVQSDAAIGMLSNAWLNEDVKGLNIKMLDGTVIEPTLENIINNKFPINRDLLIVTNAEPTGEVKKFIEYLLSSEGQIIVEEAGYVGINQ</sequence>
<proteinExistence type="predicted"/>
<evidence type="ECO:0000313" key="3">
    <source>
        <dbReference type="EMBL" id="RKS42827.1"/>
    </source>
</evidence>